<proteinExistence type="predicted"/>
<dbReference type="Pfam" id="PF00335">
    <property type="entry name" value="Tetraspanin"/>
    <property type="match status" value="1"/>
</dbReference>
<organism evidence="7 8">
    <name type="scientific">Stegastes partitus</name>
    <name type="common">bicolor damselfish</name>
    <dbReference type="NCBI Taxonomy" id="144197"/>
    <lineage>
        <taxon>Eukaryota</taxon>
        <taxon>Metazoa</taxon>
        <taxon>Chordata</taxon>
        <taxon>Craniata</taxon>
        <taxon>Vertebrata</taxon>
        <taxon>Euteleostomi</taxon>
        <taxon>Actinopterygii</taxon>
        <taxon>Neopterygii</taxon>
        <taxon>Teleostei</taxon>
        <taxon>Neoteleostei</taxon>
        <taxon>Acanthomorphata</taxon>
        <taxon>Ovalentaria</taxon>
        <taxon>Pomacentridae</taxon>
        <taxon>Stegastes</taxon>
    </lineage>
</organism>
<protein>
    <submittedName>
        <fullName evidence="8">Tetraspanin-3-like isoform X1</fullName>
    </submittedName>
</protein>
<dbReference type="InterPro" id="IPR008952">
    <property type="entry name" value="Tetraspanin_EC2_sf"/>
</dbReference>
<keyword evidence="2 5" id="KW-0812">Transmembrane</keyword>
<evidence type="ECO:0000256" key="1">
    <source>
        <dbReference type="ARBA" id="ARBA00004141"/>
    </source>
</evidence>
<evidence type="ECO:0000256" key="4">
    <source>
        <dbReference type="ARBA" id="ARBA00023136"/>
    </source>
</evidence>
<dbReference type="PANTHER" id="PTHR19282">
    <property type="entry name" value="TETRASPANIN"/>
    <property type="match status" value="1"/>
</dbReference>
<dbReference type="AlphaFoldDB" id="A0A9Y4NF85"/>
<dbReference type="RefSeq" id="XP_008296159.1">
    <property type="nucleotide sequence ID" value="XM_008297937.1"/>
</dbReference>
<feature type="chain" id="PRO_5041342128" evidence="6">
    <location>
        <begin position="28"/>
        <end position="287"/>
    </location>
</feature>
<gene>
    <name evidence="8" type="primary">LOC103369261</name>
</gene>
<name>A0A9Y4NF85_9TELE</name>
<dbReference type="Proteomes" id="UP000694891">
    <property type="component" value="Unplaced"/>
</dbReference>
<feature type="transmembrane region" description="Helical" evidence="5">
    <location>
        <begin position="76"/>
        <end position="99"/>
    </location>
</feature>
<keyword evidence="3 5" id="KW-1133">Transmembrane helix</keyword>
<keyword evidence="7" id="KW-1185">Reference proteome</keyword>
<evidence type="ECO:0000256" key="5">
    <source>
        <dbReference type="SAM" id="Phobius"/>
    </source>
</evidence>
<evidence type="ECO:0000313" key="8">
    <source>
        <dbReference type="RefSeq" id="XP_008296159.1"/>
    </source>
</evidence>
<feature type="transmembrane region" description="Helical" evidence="5">
    <location>
        <begin position="36"/>
        <end position="55"/>
    </location>
</feature>
<dbReference type="PANTHER" id="PTHR19282:SF477">
    <property type="entry name" value="TETRASPANIN"/>
    <property type="match status" value="1"/>
</dbReference>
<comment type="subcellular location">
    <subcellularLocation>
        <location evidence="1">Membrane</location>
        <topology evidence="1">Multi-pass membrane protein</topology>
    </subcellularLocation>
</comment>
<feature type="signal peptide" evidence="6">
    <location>
        <begin position="1"/>
        <end position="27"/>
    </location>
</feature>
<feature type="transmembrane region" description="Helical" evidence="5">
    <location>
        <begin position="235"/>
        <end position="259"/>
    </location>
</feature>
<keyword evidence="6" id="KW-0732">Signal</keyword>
<dbReference type="GO" id="GO:0005886">
    <property type="term" value="C:plasma membrane"/>
    <property type="evidence" value="ECO:0007669"/>
    <property type="project" value="TreeGrafter"/>
</dbReference>
<accession>A0A9Y4NF85</accession>
<keyword evidence="4 5" id="KW-0472">Membrane</keyword>
<evidence type="ECO:0000256" key="6">
    <source>
        <dbReference type="SAM" id="SignalP"/>
    </source>
</evidence>
<dbReference type="Gene3D" id="1.10.1450.10">
    <property type="entry name" value="Tetraspanin"/>
    <property type="match status" value="1"/>
</dbReference>
<evidence type="ECO:0000256" key="3">
    <source>
        <dbReference type="ARBA" id="ARBA00022989"/>
    </source>
</evidence>
<sequence>MIVSLGKKKKSLRGMFVLLLLLKTSSSENTLPQKTFHVFISLQVSGVVMIGVGFSSIDDKIPVAELFDQLSSGDGLLVLQVFGPVTVFLSVLGICAASLNIKSLLGVFSALIFVEFVALMVVASPLVQVQAQMDGAVEELFLNVTPLHRADSYIQTELQKLEASDSCCGLRSFKDWENQLPASCSCTPPSDPDARGLPANSSSDGSCVKVSHQIWVHSKPCSPILKSYLSFPIKLRIGIISAFATITMAAIALCLALALEEHWRTPPVETTVDDYNRVKYQPKPSNT</sequence>
<dbReference type="GeneID" id="103369261"/>
<evidence type="ECO:0000256" key="2">
    <source>
        <dbReference type="ARBA" id="ARBA00022692"/>
    </source>
</evidence>
<reference evidence="8" key="1">
    <citation type="submission" date="2025-08" db="UniProtKB">
        <authorList>
            <consortium name="RefSeq"/>
        </authorList>
    </citation>
    <scope>IDENTIFICATION</scope>
</reference>
<feature type="transmembrane region" description="Helical" evidence="5">
    <location>
        <begin position="105"/>
        <end position="127"/>
    </location>
</feature>
<dbReference type="InterPro" id="IPR018499">
    <property type="entry name" value="Tetraspanin/Peripherin"/>
</dbReference>
<evidence type="ECO:0000313" key="7">
    <source>
        <dbReference type="Proteomes" id="UP000694891"/>
    </source>
</evidence>